<evidence type="ECO:0000256" key="1">
    <source>
        <dbReference type="ARBA" id="ARBA00006643"/>
    </source>
</evidence>
<dbReference type="InterPro" id="IPR011990">
    <property type="entry name" value="TPR-like_helical_dom_sf"/>
</dbReference>
<proteinExistence type="inferred from homology"/>
<evidence type="ECO:0000256" key="2">
    <source>
        <dbReference type="ARBA" id="ARBA00022737"/>
    </source>
</evidence>
<dbReference type="Pfam" id="PF20431">
    <property type="entry name" value="E_motif"/>
    <property type="match status" value="1"/>
</dbReference>
<dbReference type="AlphaFoldDB" id="A0A218VRZ8"/>
<feature type="domain" description="DYW" evidence="4">
    <location>
        <begin position="619"/>
        <end position="710"/>
    </location>
</feature>
<dbReference type="GO" id="GO:0009451">
    <property type="term" value="P:RNA modification"/>
    <property type="evidence" value="ECO:0007669"/>
    <property type="project" value="InterPro"/>
</dbReference>
<dbReference type="NCBIfam" id="TIGR00756">
    <property type="entry name" value="PPR"/>
    <property type="match status" value="3"/>
</dbReference>
<evidence type="ECO:0000256" key="3">
    <source>
        <dbReference type="PROSITE-ProRule" id="PRU00708"/>
    </source>
</evidence>
<accession>A0A218VRZ8</accession>
<dbReference type="EMBL" id="MTKT01006319">
    <property type="protein sequence ID" value="OWM62860.1"/>
    <property type="molecule type" value="Genomic_DNA"/>
</dbReference>
<gene>
    <name evidence="5" type="ORF">CDL15_Pgr020154</name>
</gene>
<dbReference type="InterPro" id="IPR002885">
    <property type="entry name" value="PPR_rpt"/>
</dbReference>
<dbReference type="InterPro" id="IPR046848">
    <property type="entry name" value="E_motif"/>
</dbReference>
<evidence type="ECO:0000313" key="6">
    <source>
        <dbReference type="Proteomes" id="UP000197138"/>
    </source>
</evidence>
<dbReference type="GO" id="GO:0003723">
    <property type="term" value="F:RNA binding"/>
    <property type="evidence" value="ECO:0007669"/>
    <property type="project" value="InterPro"/>
</dbReference>
<dbReference type="FunFam" id="1.25.40.10:FF:000366">
    <property type="entry name" value="Pentatricopeptide (PPR) repeat-containing protein"/>
    <property type="match status" value="1"/>
</dbReference>
<dbReference type="Pfam" id="PF14432">
    <property type="entry name" value="DYW_deaminase"/>
    <property type="match status" value="1"/>
</dbReference>
<feature type="repeat" description="PPR" evidence="3">
    <location>
        <begin position="404"/>
        <end position="438"/>
    </location>
</feature>
<dbReference type="Pfam" id="PF01535">
    <property type="entry name" value="PPR"/>
    <property type="match status" value="7"/>
</dbReference>
<comment type="caution">
    <text evidence="5">The sequence shown here is derived from an EMBL/GenBank/DDBJ whole genome shotgun (WGS) entry which is preliminary data.</text>
</comment>
<dbReference type="Pfam" id="PF13041">
    <property type="entry name" value="PPR_2"/>
    <property type="match status" value="2"/>
</dbReference>
<dbReference type="FunFam" id="1.25.40.10:FF:000285">
    <property type="entry name" value="Pentatricopeptide repeat-containing protein, chloroplastic"/>
    <property type="match status" value="1"/>
</dbReference>
<dbReference type="FunFam" id="1.25.40.10:FF:000031">
    <property type="entry name" value="Pentatricopeptide repeat-containing protein mitochondrial"/>
    <property type="match status" value="1"/>
</dbReference>
<dbReference type="InterPro" id="IPR046960">
    <property type="entry name" value="PPR_At4g14850-like_plant"/>
</dbReference>
<feature type="repeat" description="PPR" evidence="3">
    <location>
        <begin position="100"/>
        <end position="134"/>
    </location>
</feature>
<evidence type="ECO:0000313" key="5">
    <source>
        <dbReference type="EMBL" id="OWM62860.1"/>
    </source>
</evidence>
<sequence length="710" mass="79056">MILLLLTGKTSTRQGTRFLHTASSSSSDIPATPTHLNHLLNAVSLTKNLKHAAQIHAQIITNSFSSLPFLFNNLLNLYSKCGQVGRTLQLFSSTRDECKNIVSWTSLMTQLSRSGRPFQALSVFNQMRLTGIFPNQFTFSAVLTACADIGVVFHGEEIHCLVTKHGFNSDVFVGSAMVDVYAKCLYMGSAAKVFAEMPERNLVTWNAMIVGFLQNKCYDRASLAIREVLREGSVMPDQVSFSSALSACANMGGLEFGRQLHGAVVKHNLIDLAYVKNSLMDVYTKCGSSGDAFKLFRVCSERDVVTWNVMMMGCVHIDSFEEACSYFKSMMIEGVLPDEASFSTVLHVCSNLSTLILGASVHDQIIKRGFEKNNCVRGSLITMYTKCGSLDDAHKVFKDIEDPNVVCWSAMIAAFQQHGCADLVVESFEKMVGKGIKPDYITLVSVLSACSHTGQVERGFEYFNSMTESCGIIPGSEHYACMVDLLGRAGRLHEAKRFIESMPIEPDSSVWGAILGASRNSGNLEMGRQAAEKLFELEPSNSGSYILLANMYSRAGMLKEADEIRRLMGMNRVRKETGCSWIDVKDRTFVFTSHDRSHSMSQDIYKMLAKMEELIKKKGYVAEIEFAVNSIGEHKERNLWHHSERLALAFALLTLPKGAPIRIKKNLRTCGDCHIVMKFASEIFERVIIVRDVNRFHRFANGICSCGDYW</sequence>
<reference evidence="6" key="1">
    <citation type="journal article" date="2017" name="Plant J.">
        <title>The pomegranate (Punica granatum L.) genome and the genomics of punicalagin biosynthesis.</title>
        <authorList>
            <person name="Qin G."/>
            <person name="Xu C."/>
            <person name="Ming R."/>
            <person name="Tang H."/>
            <person name="Guyot R."/>
            <person name="Kramer E.M."/>
            <person name="Hu Y."/>
            <person name="Yi X."/>
            <person name="Qi Y."/>
            <person name="Xu X."/>
            <person name="Gao Z."/>
            <person name="Pan H."/>
            <person name="Jian J."/>
            <person name="Tian Y."/>
            <person name="Yue Z."/>
            <person name="Xu Y."/>
        </authorList>
    </citation>
    <scope>NUCLEOTIDE SEQUENCE [LARGE SCALE GENOMIC DNA]</scope>
    <source>
        <strain evidence="6">cv. Dabenzi</strain>
    </source>
</reference>
<organism evidence="5 6">
    <name type="scientific">Punica granatum</name>
    <name type="common">Pomegranate</name>
    <dbReference type="NCBI Taxonomy" id="22663"/>
    <lineage>
        <taxon>Eukaryota</taxon>
        <taxon>Viridiplantae</taxon>
        <taxon>Streptophyta</taxon>
        <taxon>Embryophyta</taxon>
        <taxon>Tracheophyta</taxon>
        <taxon>Spermatophyta</taxon>
        <taxon>Magnoliopsida</taxon>
        <taxon>eudicotyledons</taxon>
        <taxon>Gunneridae</taxon>
        <taxon>Pentapetalae</taxon>
        <taxon>rosids</taxon>
        <taxon>malvids</taxon>
        <taxon>Myrtales</taxon>
        <taxon>Lythraceae</taxon>
        <taxon>Punica</taxon>
    </lineage>
</organism>
<protein>
    <recommendedName>
        <fullName evidence="4">DYW domain-containing protein</fullName>
    </recommendedName>
</protein>
<dbReference type="InterPro" id="IPR032867">
    <property type="entry name" value="DYW_dom"/>
</dbReference>
<evidence type="ECO:0000259" key="4">
    <source>
        <dbReference type="Pfam" id="PF14432"/>
    </source>
</evidence>
<name>A0A218VRZ8_PUNGR</name>
<keyword evidence="2" id="KW-0677">Repeat</keyword>
<dbReference type="Gene3D" id="1.25.40.10">
    <property type="entry name" value="Tetratricopeptide repeat domain"/>
    <property type="match status" value="4"/>
</dbReference>
<dbReference type="PROSITE" id="PS51375">
    <property type="entry name" value="PPR"/>
    <property type="match status" value="3"/>
</dbReference>
<dbReference type="FunFam" id="1.25.40.10:FF:000344">
    <property type="entry name" value="Pentatricopeptide repeat-containing protein"/>
    <property type="match status" value="1"/>
</dbReference>
<dbReference type="GO" id="GO:0008270">
    <property type="term" value="F:zinc ion binding"/>
    <property type="evidence" value="ECO:0007669"/>
    <property type="project" value="InterPro"/>
</dbReference>
<dbReference type="PANTHER" id="PTHR47926:SF418">
    <property type="entry name" value="(WILD MALAYSIAN BANANA) HYPOTHETICAL PROTEIN"/>
    <property type="match status" value="1"/>
</dbReference>
<dbReference type="Proteomes" id="UP000197138">
    <property type="component" value="Unassembled WGS sequence"/>
</dbReference>
<comment type="similarity">
    <text evidence="1">Belongs to the PPR family. PCMP-H subfamily.</text>
</comment>
<feature type="repeat" description="PPR" evidence="3">
    <location>
        <begin position="303"/>
        <end position="337"/>
    </location>
</feature>
<dbReference type="PANTHER" id="PTHR47926">
    <property type="entry name" value="PENTATRICOPEPTIDE REPEAT-CONTAINING PROTEIN"/>
    <property type="match status" value="1"/>
</dbReference>